<organism evidence="2 3">
    <name type="scientific">Halobacteriovorax vibrionivorans</name>
    <dbReference type="NCBI Taxonomy" id="2152716"/>
    <lineage>
        <taxon>Bacteria</taxon>
        <taxon>Pseudomonadati</taxon>
        <taxon>Bdellovibrionota</taxon>
        <taxon>Bacteriovoracia</taxon>
        <taxon>Bacteriovoracales</taxon>
        <taxon>Halobacteriovoraceae</taxon>
        <taxon>Halobacteriovorax</taxon>
    </lineage>
</organism>
<dbReference type="NCBIfam" id="TIGR01686">
    <property type="entry name" value="FkbH"/>
    <property type="match status" value="1"/>
</dbReference>
<protein>
    <submittedName>
        <fullName evidence="2">HAD-IIIC family phosphatase</fullName>
    </submittedName>
</protein>
<accession>A0ABY0IJC3</accession>
<dbReference type="InterPro" id="IPR010037">
    <property type="entry name" value="FkbH_domain"/>
</dbReference>
<dbReference type="NCBIfam" id="TIGR01681">
    <property type="entry name" value="HAD-SF-IIIC"/>
    <property type="match status" value="1"/>
</dbReference>
<keyword evidence="3" id="KW-1185">Reference proteome</keyword>
<dbReference type="Gene3D" id="3.40.50.1000">
    <property type="entry name" value="HAD superfamily/HAD-like"/>
    <property type="match status" value="1"/>
</dbReference>
<dbReference type="RefSeq" id="WP_114706013.1">
    <property type="nucleotide sequence ID" value="NZ_QDKL01000001.1"/>
</dbReference>
<dbReference type="InterPro" id="IPR049369">
    <property type="entry name" value="BF1531-like_N"/>
</dbReference>
<evidence type="ECO:0000259" key="1">
    <source>
        <dbReference type="Pfam" id="PF21211"/>
    </source>
</evidence>
<dbReference type="Proteomes" id="UP000443582">
    <property type="component" value="Unassembled WGS sequence"/>
</dbReference>
<dbReference type="InterPro" id="IPR023214">
    <property type="entry name" value="HAD_sf"/>
</dbReference>
<feature type="domain" description="BF1531-like N-terminal" evidence="1">
    <location>
        <begin position="17"/>
        <end position="162"/>
    </location>
</feature>
<proteinExistence type="predicted"/>
<dbReference type="SUPFAM" id="SSF56784">
    <property type="entry name" value="HAD-like"/>
    <property type="match status" value="1"/>
</dbReference>
<name>A0ABY0IJC3_9BACT</name>
<gene>
    <name evidence="2" type="ORF">DAY19_04675</name>
</gene>
<evidence type="ECO:0000313" key="3">
    <source>
        <dbReference type="Proteomes" id="UP000443582"/>
    </source>
</evidence>
<dbReference type="InterPro" id="IPR036412">
    <property type="entry name" value="HAD-like_sf"/>
</dbReference>
<reference evidence="3" key="1">
    <citation type="journal article" date="2019" name="Int. J. Syst. Evol. Microbiol.">
        <title>Halobacteriovorax valvorus sp. nov., a novel prokaryotic predator isolated from coastal seawater of China.</title>
        <authorList>
            <person name="Chen M.-X."/>
        </authorList>
    </citation>
    <scope>NUCLEOTIDE SEQUENCE [LARGE SCALE GENOMIC DNA]</scope>
    <source>
        <strain evidence="3">BL9</strain>
    </source>
</reference>
<dbReference type="Pfam" id="PF21211">
    <property type="entry name" value="FkbH_N"/>
    <property type="match status" value="1"/>
</dbReference>
<evidence type="ECO:0000313" key="2">
    <source>
        <dbReference type="EMBL" id="RZF23069.1"/>
    </source>
</evidence>
<dbReference type="EMBL" id="QDKL01000001">
    <property type="protein sequence ID" value="RZF23069.1"/>
    <property type="molecule type" value="Genomic_DNA"/>
</dbReference>
<dbReference type="InterPro" id="IPR010033">
    <property type="entry name" value="HAD_SF_ppase_IIIC"/>
</dbReference>
<comment type="caution">
    <text evidence="2">The sequence shown here is derived from an EMBL/GenBank/DDBJ whole genome shotgun (WGS) entry which is preliminary data.</text>
</comment>
<sequence>MKIAFTGNYNIDFVARKIKKTLNSEVYVSEYNQYNQELLLENSSLFKYEPEFIAILLEGNSLLKLNSLQNIKNHINDLINSSLKNSKSYVIINTIKFDAIFNKGLCYNSENSEKKIQLSINSLLNDLSIKHERVFVIDTMSLYEEYGSKNIEDQSLWFMSRNPYNKLGISLIAEQIEITIMNILKKNKKCLVLDLDNTCWGGVIGEEGIENIQLSKDGSGEPYYIFQETVKKISEKGVLLALCSKNNEKDAKEVFDKHPECPLTWEDFIIKKVNWTSKDTNLRQIAKELNIGEDSLVFIDDNPAEREIAKINTNCTVPDFPKNPDNLPLHIIEIDKKYFTKFSLSKEDLNKKENYLQNFKRTQVERSFEDINDFINSLDIKIKIFKNNIEQVNRIAELTQKTNQFNFTTKRYSKEQIVEFINSEVYHVYTAEVSDKFGNQGITILTILKENTNDIEIDTFLLSCRIIGKKIENVFLESVLKNHDKKIKASYIPTAKNILIKDKLDDLGFLLTSENGNKKEYSLRNNTQLKTEKLNIQVIYEK</sequence>